<dbReference type="Proteomes" id="UP000218181">
    <property type="component" value="Unassembled WGS sequence"/>
</dbReference>
<dbReference type="STRING" id="1291764.GCA_001311235_01298"/>
<dbReference type="EMBL" id="JXJU01000002">
    <property type="protein sequence ID" value="PCS00869.1"/>
    <property type="molecule type" value="Genomic_DNA"/>
</dbReference>
<evidence type="ECO:0000313" key="2">
    <source>
        <dbReference type="Proteomes" id="UP000218181"/>
    </source>
</evidence>
<gene>
    <name evidence="1" type="ORF">RT41_GL000659</name>
</gene>
<organism evidence="1 2">
    <name type="scientific">Lactococcus fujiensis JCM 16395</name>
    <dbReference type="NCBI Taxonomy" id="1291764"/>
    <lineage>
        <taxon>Bacteria</taxon>
        <taxon>Bacillati</taxon>
        <taxon>Bacillota</taxon>
        <taxon>Bacilli</taxon>
        <taxon>Lactobacillales</taxon>
        <taxon>Streptococcaceae</taxon>
        <taxon>Lactococcus</taxon>
    </lineage>
</organism>
<keyword evidence="2" id="KW-1185">Reference proteome</keyword>
<proteinExistence type="predicted"/>
<evidence type="ECO:0000313" key="1">
    <source>
        <dbReference type="EMBL" id="PCS00869.1"/>
    </source>
</evidence>
<comment type="caution">
    <text evidence="1">The sequence shown here is derived from an EMBL/GenBank/DDBJ whole genome shotgun (WGS) entry which is preliminary data.</text>
</comment>
<accession>A0A2A5RND6</accession>
<reference evidence="1 2" key="1">
    <citation type="submission" date="2014-12" db="EMBL/GenBank/DDBJ databases">
        <title>Draft genome sequences of 10 type strains of Lactococcus.</title>
        <authorList>
            <person name="Sun Z."/>
            <person name="Zhong Z."/>
            <person name="Liu W."/>
            <person name="Zhang W."/>
            <person name="Zhang H."/>
        </authorList>
    </citation>
    <scope>NUCLEOTIDE SEQUENCE [LARGE SCALE GENOMIC DNA]</scope>
    <source>
        <strain evidence="1 2">JCM 16395</strain>
    </source>
</reference>
<protein>
    <submittedName>
        <fullName evidence="1">Uncharacterized protein</fullName>
    </submittedName>
</protein>
<dbReference type="AlphaFoldDB" id="A0A2A5RND6"/>
<sequence>MMKWQGFYLSEHTTAMREWREAELLPVIHDELTPEEKFLLLSQSMLNQFALVLRIKPGRISDEVTGIVRELLNQDEIMIEVSKNNFRRLEVMNIISIKKADSWQTDDFQGMN</sequence>
<name>A0A2A5RND6_9LACT</name>